<evidence type="ECO:0000313" key="2">
    <source>
        <dbReference type="EMBL" id="GIH07998.1"/>
    </source>
</evidence>
<evidence type="ECO:0000313" key="3">
    <source>
        <dbReference type="Proteomes" id="UP000612899"/>
    </source>
</evidence>
<comment type="caution">
    <text evidence="2">The sequence shown here is derived from an EMBL/GenBank/DDBJ whole genome shotgun (WGS) entry which is preliminary data.</text>
</comment>
<dbReference type="EMBL" id="BONY01000043">
    <property type="protein sequence ID" value="GIH07998.1"/>
    <property type="molecule type" value="Genomic_DNA"/>
</dbReference>
<keyword evidence="3" id="KW-1185">Reference proteome</keyword>
<keyword evidence="1" id="KW-0732">Signal</keyword>
<feature type="chain" id="PRO_5035304583" evidence="1">
    <location>
        <begin position="29"/>
        <end position="207"/>
    </location>
</feature>
<gene>
    <name evidence="2" type="ORF">Rhe02_60650</name>
</gene>
<dbReference type="RefSeq" id="WP_203911768.1">
    <property type="nucleotide sequence ID" value="NZ_BONY01000043.1"/>
</dbReference>
<evidence type="ECO:0000256" key="1">
    <source>
        <dbReference type="SAM" id="SignalP"/>
    </source>
</evidence>
<proteinExistence type="predicted"/>
<name>A0A8J3QBV3_9ACTN</name>
<feature type="signal peptide" evidence="1">
    <location>
        <begin position="1"/>
        <end position="28"/>
    </location>
</feature>
<organism evidence="2 3">
    <name type="scientific">Rhizocola hellebori</name>
    <dbReference type="NCBI Taxonomy" id="1392758"/>
    <lineage>
        <taxon>Bacteria</taxon>
        <taxon>Bacillati</taxon>
        <taxon>Actinomycetota</taxon>
        <taxon>Actinomycetes</taxon>
        <taxon>Micromonosporales</taxon>
        <taxon>Micromonosporaceae</taxon>
        <taxon>Rhizocola</taxon>
    </lineage>
</organism>
<protein>
    <submittedName>
        <fullName evidence="2">Uncharacterized protein</fullName>
    </submittedName>
</protein>
<accession>A0A8J3QBV3</accession>
<sequence>MEIAKRLLLTMALAISTAFLVPANPASAGGQEIRVCFEVGTFGGHRVFDCFTVVVPDLAPKPPWPPTCLSCPAALIIDNELDPKFRFDFIAELGEGLQLLGEAELAGDPGKAKELIAKATDVFLASAARLDGAEARLENVGWADLKNGKFHDDTTNNPALKATGEDLVAGLSLMQLAMGDPHPEPNIEAAMARFGQAYQDIATVYGG</sequence>
<reference evidence="2" key="1">
    <citation type="submission" date="2021-01" db="EMBL/GenBank/DDBJ databases">
        <title>Whole genome shotgun sequence of Rhizocola hellebori NBRC 109834.</title>
        <authorList>
            <person name="Komaki H."/>
            <person name="Tamura T."/>
        </authorList>
    </citation>
    <scope>NUCLEOTIDE SEQUENCE</scope>
    <source>
        <strain evidence="2">NBRC 109834</strain>
    </source>
</reference>
<dbReference type="Proteomes" id="UP000612899">
    <property type="component" value="Unassembled WGS sequence"/>
</dbReference>
<dbReference type="AlphaFoldDB" id="A0A8J3QBV3"/>